<dbReference type="GO" id="GO:0005524">
    <property type="term" value="F:ATP binding"/>
    <property type="evidence" value="ECO:0007669"/>
    <property type="project" value="UniProtKB-KW"/>
</dbReference>
<keyword evidence="1" id="KW-0547">Nucleotide-binding</keyword>
<proteinExistence type="predicted"/>
<dbReference type="AlphaFoldDB" id="A0A7W7ZXU7"/>
<dbReference type="Pfam" id="PF05127">
    <property type="entry name" value="NAT10_TcmA_helicase"/>
    <property type="match status" value="1"/>
</dbReference>
<organism evidence="4 5">
    <name type="scientific">Nonomuraea endophytica</name>
    <dbReference type="NCBI Taxonomy" id="714136"/>
    <lineage>
        <taxon>Bacteria</taxon>
        <taxon>Bacillati</taxon>
        <taxon>Actinomycetota</taxon>
        <taxon>Actinomycetes</taxon>
        <taxon>Streptosporangiales</taxon>
        <taxon>Streptosporangiaceae</taxon>
        <taxon>Nonomuraea</taxon>
    </lineage>
</organism>
<dbReference type="EMBL" id="JACHIN010000001">
    <property type="protein sequence ID" value="MBB5075832.1"/>
    <property type="molecule type" value="Genomic_DNA"/>
</dbReference>
<comment type="caution">
    <text evidence="4">The sequence shown here is derived from an EMBL/GenBank/DDBJ whole genome shotgun (WGS) entry which is preliminary data.</text>
</comment>
<keyword evidence="5" id="KW-1185">Reference proteome</keyword>
<accession>A0A7W7ZXU7</accession>
<evidence type="ECO:0000259" key="3">
    <source>
        <dbReference type="Pfam" id="PF05127"/>
    </source>
</evidence>
<gene>
    <name evidence="4" type="ORF">HNR40_001278</name>
</gene>
<dbReference type="SUPFAM" id="SSF52540">
    <property type="entry name" value="P-loop containing nucleoside triphosphate hydrolases"/>
    <property type="match status" value="1"/>
</dbReference>
<dbReference type="InterPro" id="IPR027417">
    <property type="entry name" value="P-loop_NTPase"/>
</dbReference>
<feature type="domain" description="TcmA/NAT10 helicase" evidence="3">
    <location>
        <begin position="40"/>
        <end position="162"/>
    </location>
</feature>
<evidence type="ECO:0000313" key="5">
    <source>
        <dbReference type="Proteomes" id="UP000568380"/>
    </source>
</evidence>
<protein>
    <recommendedName>
        <fullName evidence="3">TcmA/NAT10 helicase domain-containing protein</fullName>
    </recommendedName>
</protein>
<dbReference type="Proteomes" id="UP000568380">
    <property type="component" value="Unassembled WGS sequence"/>
</dbReference>
<sequence>MVDGLRDVRVFAERLIGEPLWPHQAQVALSPARTRVMCCGRQAGKSRTLAVIALHGAFTQAGYRVLVLSAGEDAAKDLMAEISGLASSPLLAGSVVDDNASRVTLTNGSTIRCVPASEKQVRGKSVDLLILDEAAQIPDELWRAARYSIIARPESRVVLASTPFGGRDRFFAQLYHLGTNGAEGYASFHWPSTVSPLVDAALLEDWRRQDPEWVFRQEVLAEWVEDEAAYFTAEELLGAVADYELWSPERVKAAYGHHRPLGGAAGLDWGFAQDANAVVLMAPLDDRGWNHQVLGEDVPFYLPWLESHARMPYGDFIDRLVTIGSAFDVRCWASETNGVGGAPTQTLTERLWRAGVQSWVAPVWTDTRRKQAGFGAMKVLLQQGRLVLPRHPELLRQLHGLQFTHSASGMVQISVPARIGHDDLAMAAMQAVSCLSTTYARRSVRRVRRPEEDALKTGYGLLIPQEAVPLAMPAAITAPSGGEKSPENAW</sequence>
<dbReference type="RefSeq" id="WP_184958980.1">
    <property type="nucleotide sequence ID" value="NZ_JACHIN010000001.1"/>
</dbReference>
<keyword evidence="2" id="KW-0067">ATP-binding</keyword>
<evidence type="ECO:0000256" key="1">
    <source>
        <dbReference type="ARBA" id="ARBA00022741"/>
    </source>
</evidence>
<name>A0A7W7ZXU7_9ACTN</name>
<evidence type="ECO:0000313" key="4">
    <source>
        <dbReference type="EMBL" id="MBB5075832.1"/>
    </source>
</evidence>
<evidence type="ECO:0000256" key="2">
    <source>
        <dbReference type="ARBA" id="ARBA00022840"/>
    </source>
</evidence>
<dbReference type="InterPro" id="IPR007807">
    <property type="entry name" value="TcmA/NAT10_helicase"/>
</dbReference>
<dbReference type="Gene3D" id="3.30.420.240">
    <property type="match status" value="1"/>
</dbReference>
<dbReference type="Gene3D" id="3.40.50.300">
    <property type="entry name" value="P-loop containing nucleotide triphosphate hydrolases"/>
    <property type="match status" value="1"/>
</dbReference>
<reference evidence="4 5" key="1">
    <citation type="submission" date="2020-08" db="EMBL/GenBank/DDBJ databases">
        <title>Genomic Encyclopedia of Type Strains, Phase IV (KMG-IV): sequencing the most valuable type-strain genomes for metagenomic binning, comparative biology and taxonomic classification.</title>
        <authorList>
            <person name="Goeker M."/>
        </authorList>
    </citation>
    <scope>NUCLEOTIDE SEQUENCE [LARGE SCALE GENOMIC DNA]</scope>
    <source>
        <strain evidence="4 5">DSM 45385</strain>
    </source>
</reference>